<accession>A0A0D2HZH6</accession>
<dbReference type="Proteomes" id="UP000032233">
    <property type="component" value="Unassembled WGS sequence"/>
</dbReference>
<evidence type="ECO:0000313" key="2">
    <source>
        <dbReference type="Proteomes" id="UP000032233"/>
    </source>
</evidence>
<reference evidence="1 2" key="1">
    <citation type="submission" date="2013-11" db="EMBL/GenBank/DDBJ databases">
        <title>Metagenomic analysis of a methanogenic consortium involved in long chain n-alkane degradation.</title>
        <authorList>
            <person name="Davidova I.A."/>
            <person name="Callaghan A.V."/>
            <person name="Wawrik B."/>
            <person name="Pruitt S."/>
            <person name="Marks C."/>
            <person name="Duncan K.E."/>
            <person name="Suflita J.M."/>
        </authorList>
    </citation>
    <scope>NUCLEOTIDE SEQUENCE [LARGE SCALE GENOMIC DNA]</scope>
    <source>
        <strain evidence="1 2">SPR</strain>
    </source>
</reference>
<organism evidence="1 2">
    <name type="scientific">Dethiosulfatarculus sandiegensis</name>
    <dbReference type="NCBI Taxonomy" id="1429043"/>
    <lineage>
        <taxon>Bacteria</taxon>
        <taxon>Pseudomonadati</taxon>
        <taxon>Thermodesulfobacteriota</taxon>
        <taxon>Desulfarculia</taxon>
        <taxon>Desulfarculales</taxon>
        <taxon>Desulfarculaceae</taxon>
        <taxon>Dethiosulfatarculus</taxon>
    </lineage>
</organism>
<gene>
    <name evidence="1" type="ORF">X474_01950</name>
</gene>
<proteinExistence type="predicted"/>
<protein>
    <submittedName>
        <fullName evidence="1">Uncharacterized protein</fullName>
    </submittedName>
</protein>
<sequence length="61" mass="6880">MSRNTPQTNKPAKDRLNTFFICPDRACRYSVSAYLYLLLIINVLNKEIQGHSSITIKPGAP</sequence>
<evidence type="ECO:0000313" key="1">
    <source>
        <dbReference type="EMBL" id="KIX15673.1"/>
    </source>
</evidence>
<keyword evidence="2" id="KW-1185">Reference proteome</keyword>
<comment type="caution">
    <text evidence="1">The sequence shown here is derived from an EMBL/GenBank/DDBJ whole genome shotgun (WGS) entry which is preliminary data.</text>
</comment>
<dbReference type="InParanoid" id="A0A0D2HZH6"/>
<name>A0A0D2HZH6_9BACT</name>
<dbReference type="AlphaFoldDB" id="A0A0D2HZH6"/>
<dbReference type="STRING" id="1429043.X474_01950"/>
<dbReference type="EMBL" id="AZAC01000002">
    <property type="protein sequence ID" value="KIX15673.1"/>
    <property type="molecule type" value="Genomic_DNA"/>
</dbReference>